<evidence type="ECO:0000313" key="1">
    <source>
        <dbReference type="EMBL" id="RQO93134.1"/>
    </source>
</evidence>
<reference evidence="1" key="2">
    <citation type="submission" date="2017-07" db="EMBL/GenBank/DDBJ databases">
        <title>WGS assembly of Populus trichocarpa.</title>
        <authorList>
            <person name="Tuskan G."/>
            <person name="Difazio S."/>
            <person name="Jansson S."/>
            <person name="Bohlmann J."/>
            <person name="Grigoriev I."/>
            <person name="Hellsten U."/>
            <person name="Putnam N."/>
            <person name="Ralph S."/>
            <person name="Rombauts S."/>
            <person name="Salamov A."/>
            <person name="Schein J."/>
            <person name="Sterck L."/>
            <person name="Aerts A."/>
            <person name="Bhalerao R."/>
            <person name="Bhalerao R."/>
            <person name="Blaudez D."/>
            <person name="Boerjan W."/>
            <person name="Brun A."/>
            <person name="Brunner A."/>
            <person name="Busov V."/>
            <person name="Campbell M."/>
            <person name="Carlson J."/>
            <person name="Chalot M."/>
            <person name="Chapman J."/>
            <person name="Chen G."/>
            <person name="Cooper D."/>
            <person name="Coutinho P."/>
            <person name="Couturier J."/>
            <person name="Covert S."/>
            <person name="Cronk Q."/>
            <person name="Cunningham R."/>
            <person name="Davis J."/>
            <person name="Degroeve S."/>
            <person name="Dejardin A."/>
            <person name="Depamphilis C."/>
            <person name="Detter J."/>
            <person name="Dirks B."/>
            <person name="Dubchak I."/>
            <person name="Duplessis S."/>
            <person name="Ehlting J."/>
            <person name="Ellis B."/>
            <person name="Gendler K."/>
            <person name="Goodstein D."/>
            <person name="Gribskov M."/>
            <person name="Grimwood J."/>
            <person name="Groover A."/>
            <person name="Gunter L."/>
            <person name="Hamberger B."/>
            <person name="Heinze B."/>
            <person name="Helariutta Y."/>
            <person name="Henrissat B."/>
            <person name="Holligan D."/>
            <person name="Holt R."/>
            <person name="Huang W."/>
            <person name="Islam-Faridi N."/>
            <person name="Jones S."/>
            <person name="Jones-Rhoades M."/>
            <person name="Jorgensen R."/>
            <person name="Joshi C."/>
            <person name="Kangasjarvi J."/>
            <person name="Karlsson J."/>
            <person name="Kelleher C."/>
            <person name="Kirkpatrick R."/>
            <person name="Kirst M."/>
            <person name="Kohler A."/>
            <person name="Kalluri U."/>
            <person name="Larimer F."/>
            <person name="Leebens-Mack J."/>
            <person name="Leple J."/>
            <person name="Locascio P."/>
            <person name="Lou Y."/>
            <person name="Lucas S."/>
            <person name="Martin F."/>
            <person name="Montanini B."/>
            <person name="Napoli C."/>
            <person name="Nelson D."/>
            <person name="Nelson C."/>
            <person name="Nieminen K."/>
            <person name="Nilsson O."/>
            <person name="Pereda V."/>
            <person name="Peter G."/>
            <person name="Philippe R."/>
            <person name="Pilate G."/>
            <person name="Poliakov A."/>
            <person name="Razumovskaya J."/>
            <person name="Richardson P."/>
            <person name="Rinaldi C."/>
            <person name="Ritland K."/>
            <person name="Rouze P."/>
            <person name="Ryaboy D."/>
            <person name="Schmutz J."/>
            <person name="Schrader J."/>
            <person name="Segerman B."/>
            <person name="Shin H."/>
            <person name="Siddiqui A."/>
            <person name="Sterky F."/>
            <person name="Terry A."/>
            <person name="Tsai C."/>
            <person name="Uberbacher E."/>
            <person name="Unneberg P."/>
            <person name="Vahala J."/>
            <person name="Wall K."/>
            <person name="Wessler S."/>
            <person name="Yang G."/>
            <person name="Yin T."/>
            <person name="Douglas C."/>
            <person name="Marra M."/>
            <person name="Sandberg G."/>
            <person name="Van De Peer Y."/>
            <person name="Rokhsar D."/>
        </authorList>
    </citation>
    <scope>NUCLEOTIDE SEQUENCE</scope>
    <source>
        <strain evidence="1">Nisqually-1</strain>
    </source>
</reference>
<protein>
    <submittedName>
        <fullName evidence="1">Uncharacterized protein</fullName>
    </submittedName>
</protein>
<dbReference type="EMBL" id="KZ623343">
    <property type="protein sequence ID" value="RQO93134.1"/>
    <property type="molecule type" value="Genomic_DNA"/>
</dbReference>
<gene>
    <name evidence="1" type="ORF">POPTR_T012666</name>
</gene>
<sequence length="111" mass="12508">MIYSLASSDKRTERFTFSNSIWNIHLFFLYSFIKTLVGATSAPTNGIYFPLVGADGAKVKAATVCHSTHQLGLQSIWRLNFSELSQDREFDIFVVTDSLSRVPTKDQEKTP</sequence>
<proteinExistence type="predicted"/>
<accession>A0A3N7GT03</accession>
<organism evidence="1">
    <name type="scientific">Populus trichocarpa</name>
    <name type="common">Western balsam poplar</name>
    <name type="synonym">Populus balsamifera subsp. trichocarpa</name>
    <dbReference type="NCBI Taxonomy" id="3694"/>
    <lineage>
        <taxon>Eukaryota</taxon>
        <taxon>Viridiplantae</taxon>
        <taxon>Streptophyta</taxon>
        <taxon>Embryophyta</taxon>
        <taxon>Tracheophyta</taxon>
        <taxon>Spermatophyta</taxon>
        <taxon>Magnoliopsida</taxon>
        <taxon>eudicotyledons</taxon>
        <taxon>Gunneridae</taxon>
        <taxon>Pentapetalae</taxon>
        <taxon>rosids</taxon>
        <taxon>fabids</taxon>
        <taxon>Malpighiales</taxon>
        <taxon>Salicaceae</taxon>
        <taxon>Saliceae</taxon>
        <taxon>Populus</taxon>
    </lineage>
</organism>
<dbReference type="InParanoid" id="A0A3N7GT03"/>
<dbReference type="AlphaFoldDB" id="A0A3N7GT03"/>
<reference evidence="1" key="1">
    <citation type="journal article" date="2006" name="Science">
        <title>The genome of black cottonwood, Populus trichocarpa (Torr. &amp; Gray).</title>
        <authorList>
            <person name="Tuskan G.A."/>
            <person name="Difazio S."/>
            <person name="Jansson S."/>
            <person name="Bohlmann J."/>
            <person name="Grigoriev I."/>
            <person name="Hellsten U."/>
            <person name="Putnam N."/>
            <person name="Ralph S."/>
            <person name="Rombauts S."/>
            <person name="Salamov A."/>
            <person name="Schein J."/>
            <person name="Sterck L."/>
            <person name="Aerts A."/>
            <person name="Bhalerao R.R."/>
            <person name="Bhalerao R.P."/>
            <person name="Blaudez D."/>
            <person name="Boerjan W."/>
            <person name="Brun A."/>
            <person name="Brunner A."/>
            <person name="Busov V."/>
            <person name="Campbell M."/>
            <person name="Carlson J."/>
            <person name="Chalot M."/>
            <person name="Chapman J."/>
            <person name="Chen G.L."/>
            <person name="Cooper D."/>
            <person name="Coutinho P.M."/>
            <person name="Couturier J."/>
            <person name="Covert S."/>
            <person name="Cronk Q."/>
            <person name="Cunningham R."/>
            <person name="Davis J."/>
            <person name="Degroeve S."/>
            <person name="Dejardin A."/>
            <person name="Depamphilis C."/>
            <person name="Detter J."/>
            <person name="Dirks B."/>
            <person name="Dubchak I."/>
            <person name="Duplessis S."/>
            <person name="Ehlting J."/>
            <person name="Ellis B."/>
            <person name="Gendler K."/>
            <person name="Goodstein D."/>
            <person name="Gribskov M."/>
            <person name="Grimwood J."/>
            <person name="Groover A."/>
            <person name="Gunter L."/>
            <person name="Hamberger B."/>
            <person name="Heinze B."/>
            <person name="Helariutta Y."/>
            <person name="Henrissat B."/>
            <person name="Holligan D."/>
            <person name="Holt R."/>
            <person name="Huang W."/>
            <person name="Islam-Faridi N."/>
            <person name="Jones S."/>
            <person name="Jones-Rhoades M."/>
            <person name="Jorgensen R."/>
            <person name="Joshi C."/>
            <person name="Kangasjarvi J."/>
            <person name="Karlsson J."/>
            <person name="Kelleher C."/>
            <person name="Kirkpatrick R."/>
            <person name="Kirst M."/>
            <person name="Kohler A."/>
            <person name="Kalluri U."/>
            <person name="Larimer F."/>
            <person name="Leebens-Mack J."/>
            <person name="Leple J.C."/>
            <person name="Locascio P."/>
            <person name="Lou Y."/>
            <person name="Lucas S."/>
            <person name="Martin F."/>
            <person name="Montanini B."/>
            <person name="Napoli C."/>
            <person name="Nelson D.R."/>
            <person name="Nelson C."/>
            <person name="Nieminen K."/>
            <person name="Nilsson O."/>
            <person name="Pereda V."/>
            <person name="Peter G."/>
            <person name="Philippe R."/>
            <person name="Pilate G."/>
            <person name="Poliakov A."/>
            <person name="Razumovskaya J."/>
            <person name="Richardson P."/>
            <person name="Rinaldi C."/>
            <person name="Ritland K."/>
            <person name="Rouze P."/>
            <person name="Ryaboy D."/>
            <person name="Schmutz J."/>
            <person name="Schrader J."/>
            <person name="Segerman B."/>
            <person name="Shin H."/>
            <person name="Siddiqui A."/>
            <person name="Sterky F."/>
            <person name="Terry A."/>
            <person name="Tsai C.J."/>
            <person name="Uberbacher E."/>
            <person name="Unneberg P."/>
            <person name="Vahala J."/>
            <person name="Wall K."/>
            <person name="Wessler S."/>
            <person name="Yang G."/>
            <person name="Yin T."/>
            <person name="Douglas C."/>
            <person name="Marra M."/>
            <person name="Sandberg G."/>
            <person name="Van de Peer Y."/>
            <person name="Rokhsar D."/>
        </authorList>
    </citation>
    <scope>NUCLEOTIDE SEQUENCE [LARGE SCALE GENOMIC DNA]</scope>
    <source>
        <strain evidence="1">Nisqually-1</strain>
    </source>
</reference>
<name>A0A3N7GT03_POPTR</name>